<reference evidence="7" key="1">
    <citation type="journal article" date="2019" name="Int. J. Syst. Evol. Microbiol.">
        <title>The Global Catalogue of Microorganisms (GCM) 10K type strain sequencing project: providing services to taxonomists for standard genome sequencing and annotation.</title>
        <authorList>
            <consortium name="The Broad Institute Genomics Platform"/>
            <consortium name="The Broad Institute Genome Sequencing Center for Infectious Disease"/>
            <person name="Wu L."/>
            <person name="Ma J."/>
        </authorList>
    </citation>
    <scope>NUCLEOTIDE SEQUENCE [LARGE SCALE GENOMIC DNA]</scope>
    <source>
        <strain evidence="7">JCM 16703</strain>
    </source>
</reference>
<comment type="caution">
    <text evidence="6">The sequence shown here is derived from an EMBL/GenBank/DDBJ whole genome shotgun (WGS) entry which is preliminary data.</text>
</comment>
<evidence type="ECO:0000313" key="7">
    <source>
        <dbReference type="Proteomes" id="UP001501495"/>
    </source>
</evidence>
<dbReference type="SUPFAM" id="SSF53649">
    <property type="entry name" value="Alkaline phosphatase-like"/>
    <property type="match status" value="1"/>
</dbReference>
<keyword evidence="7" id="KW-1185">Reference proteome</keyword>
<keyword evidence="2" id="KW-0732">Signal</keyword>
<dbReference type="Pfam" id="PF00884">
    <property type="entry name" value="Sulfatase"/>
    <property type="match status" value="1"/>
</dbReference>
<keyword evidence="3" id="KW-0378">Hydrolase</keyword>
<dbReference type="InterPro" id="IPR000917">
    <property type="entry name" value="Sulfatase_N"/>
</dbReference>
<evidence type="ECO:0000256" key="1">
    <source>
        <dbReference type="ARBA" id="ARBA00008779"/>
    </source>
</evidence>
<evidence type="ECO:0000256" key="4">
    <source>
        <dbReference type="ARBA" id="ARBA00023180"/>
    </source>
</evidence>
<dbReference type="Proteomes" id="UP001501495">
    <property type="component" value="Unassembled WGS sequence"/>
</dbReference>
<evidence type="ECO:0000256" key="3">
    <source>
        <dbReference type="ARBA" id="ARBA00022801"/>
    </source>
</evidence>
<dbReference type="PANTHER" id="PTHR43108">
    <property type="entry name" value="N-ACETYLGLUCOSAMINE-6-SULFATASE FAMILY MEMBER"/>
    <property type="match status" value="1"/>
</dbReference>
<proteinExistence type="inferred from homology"/>
<accession>A0ABP7XZE0</accession>
<dbReference type="PANTHER" id="PTHR43108:SF8">
    <property type="entry name" value="SD21168P"/>
    <property type="match status" value="1"/>
</dbReference>
<comment type="similarity">
    <text evidence="1">Belongs to the sulfatase family.</text>
</comment>
<evidence type="ECO:0000259" key="5">
    <source>
        <dbReference type="Pfam" id="PF00884"/>
    </source>
</evidence>
<dbReference type="EMBL" id="BAAAZH010000032">
    <property type="protein sequence ID" value="GAA4128360.1"/>
    <property type="molecule type" value="Genomic_DNA"/>
</dbReference>
<protein>
    <submittedName>
        <fullName evidence="6">Sulfatase</fullName>
    </submittedName>
</protein>
<dbReference type="InterPro" id="IPR024607">
    <property type="entry name" value="Sulfatase_CS"/>
</dbReference>
<dbReference type="InterPro" id="IPR017850">
    <property type="entry name" value="Alkaline_phosphatase_core_sf"/>
</dbReference>
<organism evidence="6 7">
    <name type="scientific">Nocardioides fonticola</name>
    <dbReference type="NCBI Taxonomy" id="450363"/>
    <lineage>
        <taxon>Bacteria</taxon>
        <taxon>Bacillati</taxon>
        <taxon>Actinomycetota</taxon>
        <taxon>Actinomycetes</taxon>
        <taxon>Propionibacteriales</taxon>
        <taxon>Nocardioidaceae</taxon>
        <taxon>Nocardioides</taxon>
    </lineage>
</organism>
<dbReference type="RefSeq" id="WP_344735255.1">
    <property type="nucleotide sequence ID" value="NZ_BAAAZH010000032.1"/>
</dbReference>
<gene>
    <name evidence="6" type="ORF">GCM10022215_39770</name>
</gene>
<dbReference type="Gene3D" id="3.40.720.10">
    <property type="entry name" value="Alkaline Phosphatase, subunit A"/>
    <property type="match status" value="1"/>
</dbReference>
<evidence type="ECO:0000256" key="2">
    <source>
        <dbReference type="ARBA" id="ARBA00022729"/>
    </source>
</evidence>
<dbReference type="PROSITE" id="PS00523">
    <property type="entry name" value="SULFATASE_1"/>
    <property type="match status" value="1"/>
</dbReference>
<name>A0ABP7XZE0_9ACTN</name>
<evidence type="ECO:0000313" key="6">
    <source>
        <dbReference type="EMBL" id="GAA4128360.1"/>
    </source>
</evidence>
<keyword evidence="4" id="KW-0325">Glycoprotein</keyword>
<feature type="domain" description="Sulfatase N-terminal" evidence="5">
    <location>
        <begin position="65"/>
        <end position="438"/>
    </location>
</feature>
<sequence length="583" mass="63689">MSAGWFRWALDSPRVRRTLAGGLAAVGVASVTTGLAASGTSAGLAPAGVSDAVSAASPFGSGSRPNVVVVMVDDMRADDLRFAPTIRHLADTEGVTFQNSFSPYPLCAPSRASFLTGEYAHNHGVLWHHRPYGYAAFDDSRTLATSLRDAGYHTGLVGKYENGYGGMPSKVTGRSSLHYVPNGWDEWRASLTAPPGAGVDGDTYNFMDIALSHNGRIQDDRDGQYSTDVIGAQARDVVGEFSRSRKPFFLDVAFVAPHAGGPRDPEDPGITADPSRGRYRMPTTYVAKKYRGRFDAEIERGAGLPADGGPAEADVSDKPYFFREQDEPTTAQRAALRTATVQRANAIGAVDQQVGRLVKRLRDLGEWKNTVLVFTSDNGYFLGEHRQLDGKVHGHEPALRVPMVITGPGFRDGAHGRERFDPISTVDLSATVLDLAGAQPPRRADGTSKVTTLLEGDQGWSTGIVTESLVHRKGRRAGFDNARGAIGVRTARYSMMLYRTGASELYDLAKDPREQTNLWKDPAYRSVRRDLEQVWWQLHDCRGAECRTPLPASLAASPEEEADLGHTYWRRIESDYSYRNLPR</sequence>